<accession>A0A0A9GW29</accession>
<reference evidence="2" key="2">
    <citation type="journal article" date="2015" name="Data Brief">
        <title>Shoot transcriptome of the giant reed, Arundo donax.</title>
        <authorList>
            <person name="Barrero R.A."/>
            <person name="Guerrero F.D."/>
            <person name="Moolhuijzen P."/>
            <person name="Goolsby J.A."/>
            <person name="Tidwell J."/>
            <person name="Bellgard S.E."/>
            <person name="Bellgard M.I."/>
        </authorList>
    </citation>
    <scope>NUCLEOTIDE SEQUENCE</scope>
    <source>
        <tissue evidence="2">Shoot tissue taken approximately 20 cm above the soil surface</tissue>
    </source>
</reference>
<reference evidence="2" key="1">
    <citation type="submission" date="2014-09" db="EMBL/GenBank/DDBJ databases">
        <authorList>
            <person name="Magalhaes I.L.F."/>
            <person name="Oliveira U."/>
            <person name="Santos F.R."/>
            <person name="Vidigal T.H.D.A."/>
            <person name="Brescovit A.D."/>
            <person name="Santos A.J."/>
        </authorList>
    </citation>
    <scope>NUCLEOTIDE SEQUENCE</scope>
    <source>
        <tissue evidence="2">Shoot tissue taken approximately 20 cm above the soil surface</tissue>
    </source>
</reference>
<dbReference type="EMBL" id="GBRH01170142">
    <property type="protein sequence ID" value="JAE27754.1"/>
    <property type="molecule type" value="Transcribed_RNA"/>
</dbReference>
<feature type="compositionally biased region" description="Basic residues" evidence="1">
    <location>
        <begin position="46"/>
        <end position="66"/>
    </location>
</feature>
<evidence type="ECO:0000256" key="1">
    <source>
        <dbReference type="SAM" id="MobiDB-lite"/>
    </source>
</evidence>
<dbReference type="AlphaFoldDB" id="A0A0A9GW29"/>
<protein>
    <submittedName>
        <fullName evidence="2">Uncharacterized protein</fullName>
    </submittedName>
</protein>
<feature type="region of interest" description="Disordered" evidence="1">
    <location>
        <begin position="46"/>
        <end position="72"/>
    </location>
</feature>
<name>A0A0A9GW29_ARUDO</name>
<organism evidence="2">
    <name type="scientific">Arundo donax</name>
    <name type="common">Giant reed</name>
    <name type="synonym">Donax arundinaceus</name>
    <dbReference type="NCBI Taxonomy" id="35708"/>
    <lineage>
        <taxon>Eukaryota</taxon>
        <taxon>Viridiplantae</taxon>
        <taxon>Streptophyta</taxon>
        <taxon>Embryophyta</taxon>
        <taxon>Tracheophyta</taxon>
        <taxon>Spermatophyta</taxon>
        <taxon>Magnoliopsida</taxon>
        <taxon>Liliopsida</taxon>
        <taxon>Poales</taxon>
        <taxon>Poaceae</taxon>
        <taxon>PACMAD clade</taxon>
        <taxon>Arundinoideae</taxon>
        <taxon>Arundineae</taxon>
        <taxon>Arundo</taxon>
    </lineage>
</organism>
<proteinExistence type="predicted"/>
<evidence type="ECO:0000313" key="2">
    <source>
        <dbReference type="EMBL" id="JAE27754.1"/>
    </source>
</evidence>
<sequence>MAPRWPRSFALDHCSRRRTRRRRHAPWHGSCRWRCYPRRAVWGNRRGRGTARRRRRAPRRPSRRGCRSCSTR</sequence>